<dbReference type="Gene3D" id="3.30.360.10">
    <property type="entry name" value="Dihydrodipicolinate Reductase, domain 2"/>
    <property type="match status" value="1"/>
</dbReference>
<evidence type="ECO:0000259" key="3">
    <source>
        <dbReference type="Pfam" id="PF01408"/>
    </source>
</evidence>
<gene>
    <name evidence="5" type="ORF">HMPREF1090_02134</name>
</gene>
<dbReference type="Gene3D" id="3.40.50.720">
    <property type="entry name" value="NAD(P)-binding Rossmann-like Domain"/>
    <property type="match status" value="1"/>
</dbReference>
<dbReference type="GeneID" id="57960092"/>
<name>A0A0E2HBM0_9FIRM</name>
<evidence type="ECO:0000313" key="6">
    <source>
        <dbReference type="Proteomes" id="UP000013085"/>
    </source>
</evidence>
<feature type="domain" description="Gfo/Idh/MocA-like oxidoreductase N-terminal" evidence="3">
    <location>
        <begin position="1"/>
        <end position="117"/>
    </location>
</feature>
<feature type="domain" description="GFO/IDH/MocA-like oxidoreductase" evidence="4">
    <location>
        <begin position="130"/>
        <end position="242"/>
    </location>
</feature>
<evidence type="ECO:0000313" key="5">
    <source>
        <dbReference type="EMBL" id="ENZ15990.1"/>
    </source>
</evidence>
<reference evidence="5 6" key="1">
    <citation type="submission" date="2013-01" db="EMBL/GenBank/DDBJ databases">
        <title>The Genome Sequence of Clostridium clostridioforme 90A8.</title>
        <authorList>
            <consortium name="The Broad Institute Genome Sequencing Platform"/>
            <person name="Earl A."/>
            <person name="Ward D."/>
            <person name="Feldgarden M."/>
            <person name="Gevers D."/>
            <person name="Courvalin P."/>
            <person name="Lambert T."/>
            <person name="Walker B."/>
            <person name="Young S.K."/>
            <person name="Zeng Q."/>
            <person name="Gargeya S."/>
            <person name="Fitzgerald M."/>
            <person name="Haas B."/>
            <person name="Abouelleil A."/>
            <person name="Alvarado L."/>
            <person name="Arachchi H.M."/>
            <person name="Berlin A.M."/>
            <person name="Chapman S.B."/>
            <person name="Dewar J."/>
            <person name="Goldberg J."/>
            <person name="Griggs A."/>
            <person name="Gujja S."/>
            <person name="Hansen M."/>
            <person name="Howarth C."/>
            <person name="Imamovic A."/>
            <person name="Larimer J."/>
            <person name="McCowan C."/>
            <person name="Murphy C."/>
            <person name="Neiman D."/>
            <person name="Pearson M."/>
            <person name="Priest M."/>
            <person name="Roberts A."/>
            <person name="Saif S."/>
            <person name="Shea T."/>
            <person name="Sisk P."/>
            <person name="Sykes S."/>
            <person name="Wortman J."/>
            <person name="Nusbaum C."/>
            <person name="Birren B."/>
        </authorList>
    </citation>
    <scope>NUCLEOTIDE SEQUENCE [LARGE SCALE GENOMIC DNA]</scope>
    <source>
        <strain evidence="5 6">90A8</strain>
    </source>
</reference>
<dbReference type="PANTHER" id="PTHR22604">
    <property type="entry name" value="OXIDOREDUCTASES"/>
    <property type="match status" value="1"/>
</dbReference>
<protein>
    <submittedName>
        <fullName evidence="5">Oxidoreductase</fullName>
    </submittedName>
</protein>
<dbReference type="RefSeq" id="WP_002583370.1">
    <property type="nucleotide sequence ID" value="NZ_KB851019.1"/>
</dbReference>
<comment type="similarity">
    <text evidence="1">Belongs to the Gfo/Idh/MocA family.</text>
</comment>
<comment type="caution">
    <text evidence="5">The sequence shown here is derived from an EMBL/GenBank/DDBJ whole genome shotgun (WGS) entry which is preliminary data.</text>
</comment>
<organism evidence="5 6">
    <name type="scientific">[Clostridium] clostridioforme 90A8</name>
    <dbReference type="NCBI Taxonomy" id="999408"/>
    <lineage>
        <taxon>Bacteria</taxon>
        <taxon>Bacillati</taxon>
        <taxon>Bacillota</taxon>
        <taxon>Clostridia</taxon>
        <taxon>Lachnospirales</taxon>
        <taxon>Lachnospiraceae</taxon>
        <taxon>Enterocloster</taxon>
    </lineage>
</organism>
<dbReference type="Pfam" id="PF22725">
    <property type="entry name" value="GFO_IDH_MocA_C3"/>
    <property type="match status" value="1"/>
</dbReference>
<dbReference type="InterPro" id="IPR000683">
    <property type="entry name" value="Gfo/Idh/MocA-like_OxRdtase_N"/>
</dbReference>
<dbReference type="SUPFAM" id="SSF51735">
    <property type="entry name" value="NAD(P)-binding Rossmann-fold domains"/>
    <property type="match status" value="1"/>
</dbReference>
<proteinExistence type="inferred from homology"/>
<dbReference type="AlphaFoldDB" id="A0A0E2HBM0"/>
<dbReference type="InterPro" id="IPR036291">
    <property type="entry name" value="NAD(P)-bd_dom_sf"/>
</dbReference>
<evidence type="ECO:0000256" key="1">
    <source>
        <dbReference type="ARBA" id="ARBA00010928"/>
    </source>
</evidence>
<dbReference type="GO" id="GO:0016491">
    <property type="term" value="F:oxidoreductase activity"/>
    <property type="evidence" value="ECO:0007669"/>
    <property type="project" value="UniProtKB-KW"/>
</dbReference>
<dbReference type="Pfam" id="PF01408">
    <property type="entry name" value="GFO_IDH_MocA"/>
    <property type="match status" value="1"/>
</dbReference>
<dbReference type="InterPro" id="IPR055170">
    <property type="entry name" value="GFO_IDH_MocA-like_dom"/>
</dbReference>
<accession>A0A0E2HBM0</accession>
<dbReference type="InterPro" id="IPR050984">
    <property type="entry name" value="Gfo/Idh/MocA_domain"/>
</dbReference>
<dbReference type="PANTHER" id="PTHR22604:SF105">
    <property type="entry name" value="TRANS-1,2-DIHYDROBENZENE-1,2-DIOL DEHYDROGENASE"/>
    <property type="match status" value="1"/>
</dbReference>
<dbReference type="HOGENOM" id="CLU_023194_7_2_9"/>
<evidence type="ECO:0000259" key="4">
    <source>
        <dbReference type="Pfam" id="PF22725"/>
    </source>
</evidence>
<keyword evidence="2" id="KW-0560">Oxidoreductase</keyword>
<sequence>MKVGMIGAGSIAGIMAGTIKEMDCAQNYAVAARDYGRAAEFAQKYGFEKACGSYEELVEDAGVELVYIATPHSHHYEHIKLCLNHGKHVLCEKSFTVNESQAREVLELAREKKLLLTEAIWTRYMPMRKTLDDVLLSGVIGRPYMLTANLGYIISGKERIMRPELAGGALLDVGIYPLNFASMVFGDEVDTITGTAVMTETGVDAQNSITITYKDGRMAVLCSSAMGLSDRRGIIYGDNGFIEVENINNCEGIRIYDRSRNMIASYDTPKQISGYEYEVEACLRAIEEGALECPEMPHEETLRMMGWMDELRRQWGLVYPMEK</sequence>
<dbReference type="SUPFAM" id="SSF55347">
    <property type="entry name" value="Glyceraldehyde-3-phosphate dehydrogenase-like, C-terminal domain"/>
    <property type="match status" value="1"/>
</dbReference>
<evidence type="ECO:0000256" key="2">
    <source>
        <dbReference type="ARBA" id="ARBA00023002"/>
    </source>
</evidence>
<dbReference type="PATRIC" id="fig|999408.3.peg.2284"/>
<dbReference type="EMBL" id="AGYR01000020">
    <property type="protein sequence ID" value="ENZ15990.1"/>
    <property type="molecule type" value="Genomic_DNA"/>
</dbReference>
<dbReference type="Proteomes" id="UP000013085">
    <property type="component" value="Unassembled WGS sequence"/>
</dbReference>
<dbReference type="GO" id="GO:0000166">
    <property type="term" value="F:nucleotide binding"/>
    <property type="evidence" value="ECO:0007669"/>
    <property type="project" value="InterPro"/>
</dbReference>